<keyword evidence="2" id="KW-1185">Reference proteome</keyword>
<name>A0ABR7D2G1_9BACT</name>
<proteinExistence type="predicted"/>
<sequence>MRIRNKIIFSWLFFMIIYPVAAQQYKAVLPYRVIGGKMIVDMVMNGTPRSFIFDTGGRTALTGEICEELGLVVVDSLQVTDVNSNVAAYPIVAIESLLTSDEKINFRNVPAMKLPEPSPFECFRADGLIGSDLLGRMIVEIDGKAKTVTLTSAERASAISLRKMIPFTRSGIPVIALQAGAGNNIVCLFDTGCPGFFSLKDTDFEALQSAAAFDILAEGYGEGSIGVAGMAAANVSRRVCFPLLSVGGTKFRNVSAETSTPPFTLLGIKLLDYGNVTLDYPRARFYFEAYEPENDLESKHYNVALRVKEGELIVSVVWGDMKGVVEVGDKVTKINGKPVGKYDFCESIINGIPELKTKKKTKLAIQTRQGERIIVYQKE</sequence>
<dbReference type="RefSeq" id="WP_186976680.1">
    <property type="nucleotide sequence ID" value="NZ_JACOOH010000006.1"/>
</dbReference>
<gene>
    <name evidence="1" type="ORF">H8S64_13670</name>
</gene>
<evidence type="ECO:0000313" key="1">
    <source>
        <dbReference type="EMBL" id="MBC5622148.1"/>
    </source>
</evidence>
<dbReference type="Proteomes" id="UP000646484">
    <property type="component" value="Unassembled WGS sequence"/>
</dbReference>
<reference evidence="1 2" key="1">
    <citation type="submission" date="2020-08" db="EMBL/GenBank/DDBJ databases">
        <title>Genome public.</title>
        <authorList>
            <person name="Liu C."/>
            <person name="Sun Q."/>
        </authorList>
    </citation>
    <scope>NUCLEOTIDE SEQUENCE [LARGE SCALE GENOMIC DNA]</scope>
    <source>
        <strain evidence="1 2">NSJ-56</strain>
    </source>
</reference>
<dbReference type="Gene3D" id="2.40.70.10">
    <property type="entry name" value="Acid Proteases"/>
    <property type="match status" value="1"/>
</dbReference>
<dbReference type="CDD" id="cd05483">
    <property type="entry name" value="retropepsin_like_bacteria"/>
    <property type="match status" value="1"/>
</dbReference>
<accession>A0ABR7D2G1</accession>
<evidence type="ECO:0000313" key="2">
    <source>
        <dbReference type="Proteomes" id="UP000646484"/>
    </source>
</evidence>
<comment type="caution">
    <text evidence="1">The sequence shown here is derived from an EMBL/GenBank/DDBJ whole genome shotgun (WGS) entry which is preliminary data.</text>
</comment>
<protein>
    <submittedName>
        <fullName evidence="1">Clan AA aspartic protease</fullName>
    </submittedName>
</protein>
<dbReference type="Pfam" id="PF13650">
    <property type="entry name" value="Asp_protease_2"/>
    <property type="match status" value="1"/>
</dbReference>
<keyword evidence="1" id="KW-0645">Protease</keyword>
<dbReference type="GO" id="GO:0006508">
    <property type="term" value="P:proteolysis"/>
    <property type="evidence" value="ECO:0007669"/>
    <property type="project" value="UniProtKB-KW"/>
</dbReference>
<organism evidence="1 2">
    <name type="scientific">Butyricimonas hominis</name>
    <dbReference type="NCBI Taxonomy" id="2763032"/>
    <lineage>
        <taxon>Bacteria</taxon>
        <taxon>Pseudomonadati</taxon>
        <taxon>Bacteroidota</taxon>
        <taxon>Bacteroidia</taxon>
        <taxon>Bacteroidales</taxon>
        <taxon>Odoribacteraceae</taxon>
        <taxon>Butyricimonas</taxon>
    </lineage>
</organism>
<keyword evidence="1" id="KW-0378">Hydrolase</keyword>
<dbReference type="GO" id="GO:0008233">
    <property type="term" value="F:peptidase activity"/>
    <property type="evidence" value="ECO:0007669"/>
    <property type="project" value="UniProtKB-KW"/>
</dbReference>
<dbReference type="InterPro" id="IPR021109">
    <property type="entry name" value="Peptidase_aspartic_dom_sf"/>
</dbReference>
<dbReference type="InterPro" id="IPR034122">
    <property type="entry name" value="Retropepsin-like_bacterial"/>
</dbReference>
<dbReference type="EMBL" id="JACOOH010000006">
    <property type="protein sequence ID" value="MBC5622148.1"/>
    <property type="molecule type" value="Genomic_DNA"/>
</dbReference>